<dbReference type="InterPro" id="IPR047768">
    <property type="entry name" value="Tn5p-like"/>
</dbReference>
<evidence type="ECO:0000313" key="1">
    <source>
        <dbReference type="EMBL" id="CAB3774922.1"/>
    </source>
</evidence>
<sequence>MRQSTRLLDDPVRCIHVGDRESDIYELFCTAYDLCTHFLVRTCVDRLAGERQHTISKAMQLVQVKGLHRVELRDAKGRPMTATLELRYQEMTVLPPIGKQSRYPELQLTVLHAQERNAPPGCAPVEWMLLTKLPVRSRAEAIEKLDWYAMRWKIETFYKILKTGCLQHISVIDGSRFIFSGVTAGLRCAVASDAGEQIR</sequence>
<dbReference type="PANTHER" id="PTHR37319">
    <property type="entry name" value="TRANSPOSASE"/>
    <property type="match status" value="1"/>
</dbReference>
<proteinExistence type="predicted"/>
<dbReference type="InterPro" id="IPR012337">
    <property type="entry name" value="RNaseH-like_sf"/>
</dbReference>
<keyword evidence="2" id="KW-1185">Reference proteome</keyword>
<accession>A0A6J5FB36</accession>
<name>A0A6J5FB36_9BURK</name>
<protein>
    <recommendedName>
        <fullName evidence="3">Transposase IS4-like domain-containing protein</fullName>
    </recommendedName>
</protein>
<evidence type="ECO:0000313" key="2">
    <source>
        <dbReference type="Proteomes" id="UP000494363"/>
    </source>
</evidence>
<organism evidence="1 2">
    <name type="scientific">Paraburkholderia humisilvae</name>
    <dbReference type="NCBI Taxonomy" id="627669"/>
    <lineage>
        <taxon>Bacteria</taxon>
        <taxon>Pseudomonadati</taxon>
        <taxon>Pseudomonadota</taxon>
        <taxon>Betaproteobacteria</taxon>
        <taxon>Burkholderiales</taxon>
        <taxon>Burkholderiaceae</taxon>
        <taxon>Paraburkholderia</taxon>
    </lineage>
</organism>
<dbReference type="Proteomes" id="UP000494363">
    <property type="component" value="Unassembled WGS sequence"/>
</dbReference>
<dbReference type="RefSeq" id="WP_175233348.1">
    <property type="nucleotide sequence ID" value="NZ_CADIKH010000204.1"/>
</dbReference>
<evidence type="ECO:0008006" key="3">
    <source>
        <dbReference type="Google" id="ProtNLM"/>
    </source>
</evidence>
<gene>
    <name evidence="1" type="ORF">LMG29542_08304</name>
</gene>
<dbReference type="AlphaFoldDB" id="A0A6J5FB36"/>
<dbReference type="PANTHER" id="PTHR37319:SF1">
    <property type="entry name" value="TRANSPOSASE TN5 DIMERISATION DOMAIN-CONTAINING PROTEIN"/>
    <property type="match status" value="1"/>
</dbReference>
<dbReference type="EMBL" id="CADIKH010000204">
    <property type="protein sequence ID" value="CAB3774922.1"/>
    <property type="molecule type" value="Genomic_DNA"/>
</dbReference>
<dbReference type="Gene3D" id="3.90.350.10">
    <property type="entry name" value="Transposase Inhibitor Protein From Tn5, Chain A, domain 1"/>
    <property type="match status" value="1"/>
</dbReference>
<reference evidence="1 2" key="1">
    <citation type="submission" date="2020-04" db="EMBL/GenBank/DDBJ databases">
        <authorList>
            <person name="De Canck E."/>
        </authorList>
    </citation>
    <scope>NUCLEOTIDE SEQUENCE [LARGE SCALE GENOMIC DNA]</scope>
    <source>
        <strain evidence="1 2">LMG 29542</strain>
    </source>
</reference>
<dbReference type="SUPFAM" id="SSF53098">
    <property type="entry name" value="Ribonuclease H-like"/>
    <property type="match status" value="1"/>
</dbReference>